<keyword evidence="3" id="KW-1003">Cell membrane</keyword>
<sequence>MSFSLDLSNPAVATAAKLGVIALITIILWFALGRALSRLQENAEDESWFPVLRISLRSLLVVVAIFSALDTLSINTNGLLAVLGTAGLAVALALKDTLQNIASGLMILALRPFKVGDTIDFGGTIATVKEINLFATELKSLDGLFISAPNTALWGQTITNTSRNKTRRMEIVTGVRYRDDYRKGLEVLRQLVAQEPRVLQDPEPTFVVMALADSAVQLRLRAWTKTDDFWDTYFDLMDKIKPALEAAGLEIPFPQQELHLVTSTDKTPA</sequence>
<evidence type="ECO:0000259" key="8">
    <source>
        <dbReference type="Pfam" id="PF00924"/>
    </source>
</evidence>
<feature type="domain" description="Mechanosensitive ion channel MscS" evidence="8">
    <location>
        <begin position="96"/>
        <end position="163"/>
    </location>
</feature>
<evidence type="ECO:0000256" key="1">
    <source>
        <dbReference type="ARBA" id="ARBA00004651"/>
    </source>
</evidence>
<keyword evidence="7" id="KW-0813">Transport</keyword>
<comment type="caution">
    <text evidence="11">The sequence shown here is derived from an EMBL/GenBank/DDBJ whole genome shotgun (WGS) entry which is preliminary data.</text>
</comment>
<dbReference type="Proteomes" id="UP001224392">
    <property type="component" value="Unassembled WGS sequence"/>
</dbReference>
<evidence type="ECO:0000256" key="3">
    <source>
        <dbReference type="ARBA" id="ARBA00022475"/>
    </source>
</evidence>
<dbReference type="PANTHER" id="PTHR30221:SF1">
    <property type="entry name" value="SMALL-CONDUCTANCE MECHANOSENSITIVE CHANNEL"/>
    <property type="match status" value="1"/>
</dbReference>
<dbReference type="SUPFAM" id="SSF50182">
    <property type="entry name" value="Sm-like ribonucleoproteins"/>
    <property type="match status" value="1"/>
</dbReference>
<dbReference type="InterPro" id="IPR011014">
    <property type="entry name" value="MscS_channel_TM-2"/>
</dbReference>
<dbReference type="InterPro" id="IPR010920">
    <property type="entry name" value="LSM_dom_sf"/>
</dbReference>
<gene>
    <name evidence="11" type="primary">mscS</name>
    <name evidence="11" type="ORF">MNKW57_04820</name>
</gene>
<feature type="transmembrane region" description="Helical" evidence="7">
    <location>
        <begin position="12"/>
        <end position="36"/>
    </location>
</feature>
<dbReference type="InterPro" id="IPR049142">
    <property type="entry name" value="MS_channel_1st"/>
</dbReference>
<dbReference type="InterPro" id="IPR045275">
    <property type="entry name" value="MscS_archaea/bacteria_type"/>
</dbReference>
<accession>A0ABQ6LVS4</accession>
<comment type="similarity">
    <text evidence="2 7">Belongs to the MscS (TC 1.A.23) family.</text>
</comment>
<evidence type="ECO:0000256" key="4">
    <source>
        <dbReference type="ARBA" id="ARBA00022692"/>
    </source>
</evidence>
<keyword evidence="7" id="KW-0406">Ion transport</keyword>
<keyword evidence="7" id="KW-0997">Cell inner membrane</keyword>
<organism evidence="11 12">
    <name type="scientific">Biformimicrobium ophioploci</name>
    <dbReference type="NCBI Taxonomy" id="3036711"/>
    <lineage>
        <taxon>Bacteria</taxon>
        <taxon>Pseudomonadati</taxon>
        <taxon>Pseudomonadota</taxon>
        <taxon>Gammaproteobacteria</taxon>
        <taxon>Cellvibrionales</taxon>
        <taxon>Microbulbiferaceae</taxon>
        <taxon>Biformimicrobium</taxon>
    </lineage>
</organism>
<dbReference type="InterPro" id="IPR049278">
    <property type="entry name" value="MS_channel_C"/>
</dbReference>
<feature type="transmembrane region" description="Helical" evidence="7">
    <location>
        <begin position="74"/>
        <end position="94"/>
    </location>
</feature>
<evidence type="ECO:0000313" key="11">
    <source>
        <dbReference type="EMBL" id="GMG86161.1"/>
    </source>
</evidence>
<comment type="subcellular location">
    <subcellularLocation>
        <location evidence="7">Cell inner membrane</location>
        <topology evidence="7">Multi-pass membrane protein</topology>
    </subcellularLocation>
    <subcellularLocation>
        <location evidence="1">Cell membrane</location>
        <topology evidence="1">Multi-pass membrane protein</topology>
    </subcellularLocation>
</comment>
<dbReference type="InterPro" id="IPR006685">
    <property type="entry name" value="MscS_channel_2nd"/>
</dbReference>
<dbReference type="SUPFAM" id="SSF82689">
    <property type="entry name" value="Mechanosensitive channel protein MscS (YggB), C-terminal domain"/>
    <property type="match status" value="1"/>
</dbReference>
<name>A0ABQ6LVS4_9GAMM</name>
<dbReference type="Pfam" id="PF00924">
    <property type="entry name" value="MS_channel_2nd"/>
    <property type="match status" value="1"/>
</dbReference>
<keyword evidence="12" id="KW-1185">Reference proteome</keyword>
<keyword evidence="4 7" id="KW-0812">Transmembrane</keyword>
<feature type="domain" description="Mechanosensitive ion channel MscS C-terminal" evidence="9">
    <location>
        <begin position="170"/>
        <end position="251"/>
    </location>
</feature>
<dbReference type="Gene3D" id="3.30.70.100">
    <property type="match status" value="1"/>
</dbReference>
<dbReference type="SUPFAM" id="SSF82861">
    <property type="entry name" value="Mechanosensitive channel protein MscS (YggB), transmembrane region"/>
    <property type="match status" value="1"/>
</dbReference>
<evidence type="ECO:0000256" key="6">
    <source>
        <dbReference type="ARBA" id="ARBA00023136"/>
    </source>
</evidence>
<dbReference type="Pfam" id="PF21082">
    <property type="entry name" value="MS_channel_3rd"/>
    <property type="match status" value="1"/>
</dbReference>
<comment type="subunit">
    <text evidence="7">Homoheptamer.</text>
</comment>
<dbReference type="RefSeq" id="WP_285762667.1">
    <property type="nucleotide sequence ID" value="NZ_BSYJ01000001.1"/>
</dbReference>
<evidence type="ECO:0000259" key="9">
    <source>
        <dbReference type="Pfam" id="PF21082"/>
    </source>
</evidence>
<keyword evidence="5 7" id="KW-1133">Transmembrane helix</keyword>
<keyword evidence="6 7" id="KW-0472">Membrane</keyword>
<evidence type="ECO:0000313" key="12">
    <source>
        <dbReference type="Proteomes" id="UP001224392"/>
    </source>
</evidence>
<evidence type="ECO:0000256" key="7">
    <source>
        <dbReference type="RuleBase" id="RU369025"/>
    </source>
</evidence>
<reference evidence="11 12" key="1">
    <citation type="submission" date="2023-04" db="EMBL/GenBank/DDBJ databases">
        <title>Marinobulbifer ophiurae gen. nov., sp. Nov., isolate from tissue of brittle star Ophioplocus japonicus.</title>
        <authorList>
            <person name="Kawano K."/>
            <person name="Sawayama S."/>
            <person name="Nakagawa S."/>
        </authorList>
    </citation>
    <scope>NUCLEOTIDE SEQUENCE [LARGE SCALE GENOMIC DNA]</scope>
    <source>
        <strain evidence="11 12">NKW57</strain>
    </source>
</reference>
<dbReference type="PANTHER" id="PTHR30221">
    <property type="entry name" value="SMALL-CONDUCTANCE MECHANOSENSITIVE CHANNEL"/>
    <property type="match status" value="1"/>
</dbReference>
<dbReference type="Pfam" id="PF21088">
    <property type="entry name" value="MS_channel_1st"/>
    <property type="match status" value="1"/>
</dbReference>
<evidence type="ECO:0000259" key="10">
    <source>
        <dbReference type="Pfam" id="PF21088"/>
    </source>
</evidence>
<dbReference type="InterPro" id="IPR023408">
    <property type="entry name" value="MscS_beta-dom_sf"/>
</dbReference>
<evidence type="ECO:0000256" key="5">
    <source>
        <dbReference type="ARBA" id="ARBA00022989"/>
    </source>
</evidence>
<dbReference type="Gene3D" id="1.10.287.1260">
    <property type="match status" value="1"/>
</dbReference>
<proteinExistence type="inferred from homology"/>
<protein>
    <recommendedName>
        <fullName evidence="7">Small-conductance mechanosensitive channel</fullName>
    </recommendedName>
</protein>
<keyword evidence="7" id="KW-0407">Ion channel</keyword>
<dbReference type="Gene3D" id="2.30.30.60">
    <property type="match status" value="1"/>
</dbReference>
<dbReference type="EMBL" id="BSYJ01000001">
    <property type="protein sequence ID" value="GMG86161.1"/>
    <property type="molecule type" value="Genomic_DNA"/>
</dbReference>
<feature type="domain" description="Mechanosensitive ion channel transmembrane helices 2/3" evidence="10">
    <location>
        <begin position="59"/>
        <end position="95"/>
    </location>
</feature>
<comment type="function">
    <text evidence="7">Mechanosensitive channel that participates in the regulation of osmotic pressure changes within the cell, opening in response to stretch forces in the membrane lipid bilayer, without the need for other proteins. Contributes to normal resistance to hypoosmotic shock. Forms an ion channel of 1.0 nanosiemens conductance with a slight preference for anions.</text>
</comment>
<dbReference type="InterPro" id="IPR011066">
    <property type="entry name" value="MscS_channel_C_sf"/>
</dbReference>
<comment type="caution">
    <text evidence="7">Lacks conserved residue(s) required for the propagation of feature annotation.</text>
</comment>
<evidence type="ECO:0000256" key="2">
    <source>
        <dbReference type="ARBA" id="ARBA00008017"/>
    </source>
</evidence>